<keyword evidence="2" id="KW-0235">DNA replication</keyword>
<dbReference type="SUPFAM" id="SSF50249">
    <property type="entry name" value="Nucleic acid-binding proteins"/>
    <property type="match status" value="1"/>
</dbReference>
<keyword evidence="1 7" id="KW-0436">Ligase</keyword>
<dbReference type="RefSeq" id="WP_182621837.1">
    <property type="nucleotide sequence ID" value="NZ_JACIUV010000002.1"/>
</dbReference>
<dbReference type="CDD" id="cd07896">
    <property type="entry name" value="Adenylation_kDNA_ligase_like"/>
    <property type="match status" value="1"/>
</dbReference>
<evidence type="ECO:0000313" key="7">
    <source>
        <dbReference type="EMBL" id="MBB1116602.1"/>
    </source>
</evidence>
<accession>A0A7W3V036</accession>
<dbReference type="Proteomes" id="UP000550609">
    <property type="component" value="Unassembled WGS sequence"/>
</dbReference>
<dbReference type="EMBL" id="JACIUV010000002">
    <property type="protein sequence ID" value="MBB1116602.1"/>
    <property type="molecule type" value="Genomic_DNA"/>
</dbReference>
<dbReference type="AlphaFoldDB" id="A0A7W3V036"/>
<dbReference type="Gene3D" id="3.30.1490.70">
    <property type="match status" value="1"/>
</dbReference>
<evidence type="ECO:0000256" key="5">
    <source>
        <dbReference type="SAM" id="SignalP"/>
    </source>
</evidence>
<evidence type="ECO:0000256" key="3">
    <source>
        <dbReference type="ARBA" id="ARBA00022763"/>
    </source>
</evidence>
<proteinExistence type="predicted"/>
<dbReference type="InterPro" id="IPR029319">
    <property type="entry name" value="DNA_ligase_OB"/>
</dbReference>
<sequence length="296" mass="32761">MATWLAASVRRCLLWSVLFVGSALAQPAPLTPSAPAPMLASTWPQPAPALDNFLFSEKLDGVRARWDGRQLTTRGGNRIAVPPGFTDGWPAQVMDGELWLGRGQFDAVSALVRGHDPQDPRWQQVALWVFDLPTDTGRFEQRYQHLQRLVANSRSHHLRLVQQQPLADSAALQAWLDAVVQGGGEGLIAHHRYARHVPGRSALLFKIKPWRDAEALVIAHTAGRGKYSGMLGALQVRDDQGRVFAIGSGLSDAQRRAPPAIGSRITYRYTERTVHGLPRFPRLLRIRADEPAPPRP</sequence>
<dbReference type="CDD" id="cd08041">
    <property type="entry name" value="OBF_kDNA_ligase_like"/>
    <property type="match status" value="1"/>
</dbReference>
<dbReference type="Gene3D" id="3.30.470.30">
    <property type="entry name" value="DNA ligase/mRNA capping enzyme"/>
    <property type="match status" value="1"/>
</dbReference>
<feature type="domain" description="DNA ligase OB-like" evidence="6">
    <location>
        <begin position="223"/>
        <end position="287"/>
    </location>
</feature>
<feature type="chain" id="PRO_5031395356" evidence="5">
    <location>
        <begin position="26"/>
        <end position="296"/>
    </location>
</feature>
<evidence type="ECO:0000313" key="8">
    <source>
        <dbReference type="Proteomes" id="UP000550609"/>
    </source>
</evidence>
<dbReference type="PANTHER" id="PTHR47810">
    <property type="entry name" value="DNA LIGASE"/>
    <property type="match status" value="1"/>
</dbReference>
<keyword evidence="4" id="KW-0234">DNA repair</keyword>
<evidence type="ECO:0000256" key="2">
    <source>
        <dbReference type="ARBA" id="ARBA00022705"/>
    </source>
</evidence>
<dbReference type="GO" id="GO:0016874">
    <property type="term" value="F:ligase activity"/>
    <property type="evidence" value="ECO:0007669"/>
    <property type="project" value="UniProtKB-KW"/>
</dbReference>
<reference evidence="7 8" key="1">
    <citation type="submission" date="2020-08" db="EMBL/GenBank/DDBJ databases">
        <title>Stenotrophomonas sp. W1S232.</title>
        <authorList>
            <person name="Deng Y."/>
        </authorList>
    </citation>
    <scope>NUCLEOTIDE SEQUENCE [LARGE SCALE GENOMIC DNA]</scope>
    <source>
        <strain evidence="7 8">W1S232</strain>
    </source>
</reference>
<dbReference type="PANTHER" id="PTHR47810:SF1">
    <property type="entry name" value="DNA LIGASE B"/>
    <property type="match status" value="1"/>
</dbReference>
<dbReference type="GO" id="GO:0006281">
    <property type="term" value="P:DNA repair"/>
    <property type="evidence" value="ECO:0007669"/>
    <property type="project" value="UniProtKB-KW"/>
</dbReference>
<dbReference type="Gene3D" id="2.40.50.140">
    <property type="entry name" value="Nucleic acid-binding proteins"/>
    <property type="match status" value="1"/>
</dbReference>
<gene>
    <name evidence="7" type="ORF">H4O09_05950</name>
</gene>
<evidence type="ECO:0000259" key="6">
    <source>
        <dbReference type="Pfam" id="PF14743"/>
    </source>
</evidence>
<dbReference type="InterPro" id="IPR012340">
    <property type="entry name" value="NA-bd_OB-fold"/>
</dbReference>
<evidence type="ECO:0000256" key="1">
    <source>
        <dbReference type="ARBA" id="ARBA00022598"/>
    </source>
</evidence>
<dbReference type="SUPFAM" id="SSF56091">
    <property type="entry name" value="DNA ligase/mRNA capping enzyme, catalytic domain"/>
    <property type="match status" value="1"/>
</dbReference>
<dbReference type="InterPro" id="IPR050326">
    <property type="entry name" value="NAD_dep_DNA_ligaseB"/>
</dbReference>
<name>A0A7W3V036_9GAMM</name>
<comment type="caution">
    <text evidence="7">The sequence shown here is derived from an EMBL/GenBank/DDBJ whole genome shotgun (WGS) entry which is preliminary data.</text>
</comment>
<dbReference type="GO" id="GO:0006260">
    <property type="term" value="P:DNA replication"/>
    <property type="evidence" value="ECO:0007669"/>
    <property type="project" value="UniProtKB-KW"/>
</dbReference>
<keyword evidence="3" id="KW-0227">DNA damage</keyword>
<dbReference type="NCBIfam" id="NF006592">
    <property type="entry name" value="PRK09125.1"/>
    <property type="match status" value="1"/>
</dbReference>
<feature type="signal peptide" evidence="5">
    <location>
        <begin position="1"/>
        <end position="25"/>
    </location>
</feature>
<dbReference type="Pfam" id="PF14743">
    <property type="entry name" value="DNA_ligase_OB_2"/>
    <property type="match status" value="1"/>
</dbReference>
<keyword evidence="5" id="KW-0732">Signal</keyword>
<protein>
    <submittedName>
        <fullName evidence="7">DNA ligase</fullName>
    </submittedName>
</protein>
<organism evidence="7 8">
    <name type="scientific">Stenotrophomonas koreensis</name>
    <dbReference type="NCBI Taxonomy" id="266128"/>
    <lineage>
        <taxon>Bacteria</taxon>
        <taxon>Pseudomonadati</taxon>
        <taxon>Pseudomonadota</taxon>
        <taxon>Gammaproteobacteria</taxon>
        <taxon>Lysobacterales</taxon>
        <taxon>Lysobacteraceae</taxon>
        <taxon>Stenotrophomonas</taxon>
    </lineage>
</organism>
<evidence type="ECO:0000256" key="4">
    <source>
        <dbReference type="ARBA" id="ARBA00023204"/>
    </source>
</evidence>